<dbReference type="AlphaFoldDB" id="A0A0T9U4I9"/>
<reference evidence="2 3" key="1">
    <citation type="submission" date="2015-03" db="EMBL/GenBank/DDBJ databases">
        <authorList>
            <consortium name="Pathogen Informatics"/>
            <person name="Murphy D."/>
        </authorList>
    </citation>
    <scope>NUCLEOTIDE SEQUENCE [LARGE SCALE GENOMIC DNA]</scope>
    <source>
        <strain evidence="2 3">IP08791</strain>
    </source>
</reference>
<dbReference type="InterPro" id="IPR035074">
    <property type="entry name" value="EspA/CesA-like"/>
</dbReference>
<gene>
    <name evidence="1" type="primary">sseB</name>
    <name evidence="1" type="ORF">ERS137965_02317</name>
    <name evidence="2" type="ORF">ERS137966_03812</name>
</gene>
<evidence type="ECO:0000313" key="4">
    <source>
        <dbReference type="Proteomes" id="UP000041595"/>
    </source>
</evidence>
<dbReference type="STRING" id="1453495.AT01_1128"/>
<dbReference type="eggNOG" id="ENOG5032PKD">
    <property type="taxonomic scope" value="Bacteria"/>
</dbReference>
<keyword evidence="3" id="KW-1185">Reference proteome</keyword>
<dbReference type="Proteomes" id="UP000038647">
    <property type="component" value="Unassembled WGS sequence"/>
</dbReference>
<dbReference type="EMBL" id="CQEJ01000012">
    <property type="protein sequence ID" value="CNL19224.1"/>
    <property type="molecule type" value="Genomic_DNA"/>
</dbReference>
<dbReference type="OrthoDB" id="8594867at2"/>
<dbReference type="InterPro" id="IPR005095">
    <property type="entry name" value="EspA"/>
</dbReference>
<evidence type="ECO:0000313" key="3">
    <source>
        <dbReference type="Proteomes" id="UP000038647"/>
    </source>
</evidence>
<sequence length="210" mass="23314">MGNYSTEKQDGYDYGAVNKTARRETSGVANYHTTPRVSDDNDYFGHNNDQDNIFAFGYSVLEDLELVLQKIANDLYGAIKSSTERARNTQNMSNRMDEVIAEAAKGDDKTKEKVPDDVVKYMRDNGILVDGMTIDDYISKHGGSEGLDKGSLQAIKAALDNSANRDTDLMTQGQLSIQKMTQEINAVITQMTGLLSKWGDLLSMIAQKMY</sequence>
<dbReference type="RefSeq" id="WP_004700441.1">
    <property type="nucleotide sequence ID" value="NZ_CABHQA010000041.1"/>
</dbReference>
<accession>A0A0T9U4I9</accession>
<dbReference type="EMBL" id="CQEH01000025">
    <property type="protein sequence ID" value="CNL65467.1"/>
    <property type="molecule type" value="Genomic_DNA"/>
</dbReference>
<organism evidence="1 4">
    <name type="scientific">Yersinia aldovae</name>
    <dbReference type="NCBI Taxonomy" id="29483"/>
    <lineage>
        <taxon>Bacteria</taxon>
        <taxon>Pseudomonadati</taxon>
        <taxon>Pseudomonadota</taxon>
        <taxon>Gammaproteobacteria</taxon>
        <taxon>Enterobacterales</taxon>
        <taxon>Yersiniaceae</taxon>
        <taxon>Yersinia</taxon>
    </lineage>
</organism>
<evidence type="ECO:0000313" key="1">
    <source>
        <dbReference type="EMBL" id="CNL19224.1"/>
    </source>
</evidence>
<name>A0A0T9U4I9_YERAL</name>
<dbReference type="Proteomes" id="UP000041595">
    <property type="component" value="Unassembled WGS sequence"/>
</dbReference>
<proteinExistence type="predicted"/>
<dbReference type="SUPFAM" id="SSF116927">
    <property type="entry name" value="EspA/CesA-like"/>
    <property type="match status" value="1"/>
</dbReference>
<dbReference type="Pfam" id="PF03433">
    <property type="entry name" value="EspA"/>
    <property type="match status" value="1"/>
</dbReference>
<protein>
    <submittedName>
        <fullName evidence="1">Methyl-accepting chemotaxis protein</fullName>
    </submittedName>
</protein>
<evidence type="ECO:0000313" key="2">
    <source>
        <dbReference type="EMBL" id="CNL65467.1"/>
    </source>
</evidence>
<reference evidence="1 4" key="2">
    <citation type="submission" date="2015-03" db="EMBL/GenBank/DDBJ databases">
        <authorList>
            <person name="Murphy D."/>
        </authorList>
    </citation>
    <scope>NUCLEOTIDE SEQUENCE [LARGE SCALE GENOMIC DNA]</scope>
    <source>
        <strain evidence="1 4">IP06005</strain>
    </source>
</reference>